<evidence type="ECO:0000256" key="2">
    <source>
        <dbReference type="ARBA" id="ARBA00022670"/>
    </source>
</evidence>
<evidence type="ECO:0000256" key="4">
    <source>
        <dbReference type="ARBA" id="ARBA00022801"/>
    </source>
</evidence>
<dbReference type="Proteomes" id="UP000273307">
    <property type="component" value="Unassembled WGS sequence"/>
</dbReference>
<accession>A0A498Q566</accession>
<protein>
    <recommendedName>
        <fullName evidence="7">Hydrogenase 2 maturation protease</fullName>
    </recommendedName>
</protein>
<dbReference type="OrthoDB" id="164170at2"/>
<sequence length="169" mass="17152">MTAGPVVVVGLGNRYRRDDGVGIVAAAALDELRLPDVRVVTDIVEPLGLVEAWSGVRLAVVIDAVVATPPMPGRVTRCALADLVTATDGVSSHGVDVVAAYALGQALGRVPAMVAVVCVEVVDTGHGVGLTPQVAAAVPTAVGMAVDLAAEVVQVAAARDGDWSHRPHE</sequence>
<dbReference type="Pfam" id="PF01750">
    <property type="entry name" value="HycI"/>
    <property type="match status" value="1"/>
</dbReference>
<keyword evidence="3" id="KW-0064">Aspartyl protease</keyword>
<dbReference type="PANTHER" id="PTHR30302:SF1">
    <property type="entry name" value="HYDROGENASE 2 MATURATION PROTEASE"/>
    <property type="match status" value="1"/>
</dbReference>
<name>A0A498Q566_9MYCO</name>
<dbReference type="RefSeq" id="WP_122497201.1">
    <property type="nucleotide sequence ID" value="NZ_UPHP01000092.1"/>
</dbReference>
<dbReference type="AlphaFoldDB" id="A0A498Q566"/>
<dbReference type="NCBIfam" id="TIGR00072">
    <property type="entry name" value="hydrog_prot"/>
    <property type="match status" value="1"/>
</dbReference>
<dbReference type="EMBL" id="UPHP01000092">
    <property type="protein sequence ID" value="VBA40441.1"/>
    <property type="molecule type" value="Genomic_DNA"/>
</dbReference>
<evidence type="ECO:0000256" key="1">
    <source>
        <dbReference type="ARBA" id="ARBA00006814"/>
    </source>
</evidence>
<dbReference type="GO" id="GO:0008047">
    <property type="term" value="F:enzyme activator activity"/>
    <property type="evidence" value="ECO:0007669"/>
    <property type="project" value="InterPro"/>
</dbReference>
<keyword evidence="6" id="KW-1185">Reference proteome</keyword>
<proteinExistence type="inferred from homology"/>
<dbReference type="InterPro" id="IPR023430">
    <property type="entry name" value="Pept_HybD-like_dom_sf"/>
</dbReference>
<evidence type="ECO:0000313" key="5">
    <source>
        <dbReference type="EMBL" id="VBA40441.1"/>
    </source>
</evidence>
<dbReference type="InterPro" id="IPR000671">
    <property type="entry name" value="Peptidase_A31"/>
</dbReference>
<dbReference type="PANTHER" id="PTHR30302">
    <property type="entry name" value="HYDROGENASE 1 MATURATION PROTEASE"/>
    <property type="match status" value="1"/>
</dbReference>
<dbReference type="Gene3D" id="3.40.50.1450">
    <property type="entry name" value="HybD-like"/>
    <property type="match status" value="1"/>
</dbReference>
<gene>
    <name evidence="5" type="ORF">LAUMK136_03524</name>
</gene>
<organism evidence="5 6">
    <name type="scientific">Mycobacterium attenuatum</name>
    <dbReference type="NCBI Taxonomy" id="2341086"/>
    <lineage>
        <taxon>Bacteria</taxon>
        <taxon>Bacillati</taxon>
        <taxon>Actinomycetota</taxon>
        <taxon>Actinomycetes</taxon>
        <taxon>Mycobacteriales</taxon>
        <taxon>Mycobacteriaceae</taxon>
        <taxon>Mycobacterium</taxon>
    </lineage>
</organism>
<dbReference type="GO" id="GO:0016485">
    <property type="term" value="P:protein processing"/>
    <property type="evidence" value="ECO:0007669"/>
    <property type="project" value="TreeGrafter"/>
</dbReference>
<keyword evidence="4" id="KW-0378">Hydrolase</keyword>
<comment type="similarity">
    <text evidence="1">Belongs to the peptidase A31 family.</text>
</comment>
<dbReference type="GO" id="GO:0004190">
    <property type="term" value="F:aspartic-type endopeptidase activity"/>
    <property type="evidence" value="ECO:0007669"/>
    <property type="project" value="UniProtKB-KW"/>
</dbReference>
<dbReference type="CDD" id="cd00518">
    <property type="entry name" value="H2MP"/>
    <property type="match status" value="1"/>
</dbReference>
<evidence type="ECO:0008006" key="7">
    <source>
        <dbReference type="Google" id="ProtNLM"/>
    </source>
</evidence>
<evidence type="ECO:0000256" key="3">
    <source>
        <dbReference type="ARBA" id="ARBA00022750"/>
    </source>
</evidence>
<reference evidence="5 6" key="1">
    <citation type="submission" date="2018-09" db="EMBL/GenBank/DDBJ databases">
        <authorList>
            <person name="Tagini F."/>
        </authorList>
    </citation>
    <scope>NUCLEOTIDE SEQUENCE [LARGE SCALE GENOMIC DNA]</scope>
    <source>
        <strain evidence="5 6">MK136</strain>
    </source>
</reference>
<evidence type="ECO:0000313" key="6">
    <source>
        <dbReference type="Proteomes" id="UP000273307"/>
    </source>
</evidence>
<keyword evidence="2" id="KW-0645">Protease</keyword>
<dbReference type="SUPFAM" id="SSF53163">
    <property type="entry name" value="HybD-like"/>
    <property type="match status" value="1"/>
</dbReference>